<dbReference type="PROSITE" id="PS01068">
    <property type="entry name" value="OMPA_1"/>
    <property type="match status" value="1"/>
</dbReference>
<dbReference type="EMBL" id="NWUX01000012">
    <property type="protein sequence ID" value="PCF95063.1"/>
    <property type="molecule type" value="Genomic_DNA"/>
</dbReference>
<evidence type="ECO:0000259" key="7">
    <source>
        <dbReference type="PROSITE" id="PS51123"/>
    </source>
</evidence>
<feature type="domain" description="OmpA-like" evidence="7">
    <location>
        <begin position="138"/>
        <end position="262"/>
    </location>
</feature>
<dbReference type="SUPFAM" id="SSF103088">
    <property type="entry name" value="OmpA-like"/>
    <property type="match status" value="1"/>
</dbReference>
<gene>
    <name evidence="8" type="ORF">CPA45_13405</name>
</gene>
<dbReference type="PROSITE" id="PS51123">
    <property type="entry name" value="OMPA_2"/>
    <property type="match status" value="1"/>
</dbReference>
<dbReference type="PRINTS" id="PR01021">
    <property type="entry name" value="OMPADOMAIN"/>
</dbReference>
<dbReference type="Pfam" id="PF00691">
    <property type="entry name" value="OmpA"/>
    <property type="match status" value="1"/>
</dbReference>
<dbReference type="CDD" id="cd07185">
    <property type="entry name" value="OmpA_C-like"/>
    <property type="match status" value="1"/>
</dbReference>
<dbReference type="PANTHER" id="PTHR30329:SF21">
    <property type="entry name" value="LIPOPROTEIN YIAD-RELATED"/>
    <property type="match status" value="1"/>
</dbReference>
<dbReference type="RefSeq" id="WP_096652223.1">
    <property type="nucleotide sequence ID" value="NZ_NWUX01000012.1"/>
</dbReference>
<reference evidence="9" key="1">
    <citation type="submission" date="2017-09" db="EMBL/GenBank/DDBJ databases">
        <authorList>
            <person name="Cho G.-S."/>
            <person name="Oguntoyinbo F.A."/>
            <person name="Cnockaert M."/>
            <person name="Kabisch J."/>
            <person name="Neve H."/>
            <person name="Bockelmann W."/>
            <person name="Wenning M."/>
            <person name="Franz C.M."/>
            <person name="Vandamme P."/>
        </authorList>
    </citation>
    <scope>NUCLEOTIDE SEQUENCE [LARGE SCALE GENOMIC DNA]</scope>
    <source>
        <strain evidence="9">MBT G8648</strain>
    </source>
</reference>
<evidence type="ECO:0000313" key="9">
    <source>
        <dbReference type="Proteomes" id="UP000218677"/>
    </source>
</evidence>
<dbReference type="GO" id="GO:0009279">
    <property type="term" value="C:cell outer membrane"/>
    <property type="evidence" value="ECO:0007669"/>
    <property type="project" value="UniProtKB-SubCell"/>
</dbReference>
<evidence type="ECO:0000256" key="6">
    <source>
        <dbReference type="SAM" id="SignalP"/>
    </source>
</evidence>
<comment type="caution">
    <text evidence="8">The sequence shown here is derived from an EMBL/GenBank/DDBJ whole genome shotgun (WGS) entry which is preliminary data.</text>
</comment>
<dbReference type="AlphaFoldDB" id="A0A2A4HLU7"/>
<comment type="subcellular location">
    <subcellularLocation>
        <location evidence="1">Cell outer membrane</location>
    </subcellularLocation>
</comment>
<dbReference type="PANTHER" id="PTHR30329">
    <property type="entry name" value="STATOR ELEMENT OF FLAGELLAR MOTOR COMPLEX"/>
    <property type="match status" value="1"/>
</dbReference>
<evidence type="ECO:0000256" key="1">
    <source>
        <dbReference type="ARBA" id="ARBA00004442"/>
    </source>
</evidence>
<evidence type="ECO:0000256" key="2">
    <source>
        <dbReference type="ARBA" id="ARBA00022729"/>
    </source>
</evidence>
<dbReference type="Gene3D" id="3.30.1450.10">
    <property type="match status" value="1"/>
</dbReference>
<keyword evidence="4" id="KW-0998">Cell outer membrane</keyword>
<keyword evidence="9" id="KW-1185">Reference proteome</keyword>
<dbReference type="InterPro" id="IPR006690">
    <property type="entry name" value="OMPA-like_CS"/>
</dbReference>
<evidence type="ECO:0000256" key="3">
    <source>
        <dbReference type="ARBA" id="ARBA00023136"/>
    </source>
</evidence>
<dbReference type="InterPro" id="IPR036737">
    <property type="entry name" value="OmpA-like_sf"/>
</dbReference>
<evidence type="ECO:0000256" key="5">
    <source>
        <dbReference type="PROSITE-ProRule" id="PRU00473"/>
    </source>
</evidence>
<protein>
    <submittedName>
        <fullName evidence="8">Cell envelope biogenesis protein OmpA</fullName>
    </submittedName>
</protein>
<dbReference type="OrthoDB" id="9758229at2"/>
<accession>A0A2A4HLU7</accession>
<dbReference type="InterPro" id="IPR050330">
    <property type="entry name" value="Bact_OuterMem_StrucFunc"/>
</dbReference>
<organism evidence="8 9">
    <name type="scientific">Vreelandella nigrificans</name>
    <dbReference type="NCBI Taxonomy" id="2042704"/>
    <lineage>
        <taxon>Bacteria</taxon>
        <taxon>Pseudomonadati</taxon>
        <taxon>Pseudomonadota</taxon>
        <taxon>Gammaproteobacteria</taxon>
        <taxon>Oceanospirillales</taxon>
        <taxon>Halomonadaceae</taxon>
        <taxon>Vreelandella</taxon>
    </lineage>
</organism>
<evidence type="ECO:0000256" key="4">
    <source>
        <dbReference type="ARBA" id="ARBA00023237"/>
    </source>
</evidence>
<dbReference type="InterPro" id="IPR006665">
    <property type="entry name" value="OmpA-like"/>
</dbReference>
<name>A0A2A4HLU7_9GAMM</name>
<dbReference type="InterPro" id="IPR037873">
    <property type="entry name" value="BamE-like"/>
</dbReference>
<proteinExistence type="predicted"/>
<feature type="chain" id="PRO_5012765677" evidence="6">
    <location>
        <begin position="31"/>
        <end position="262"/>
    </location>
</feature>
<keyword evidence="2 6" id="KW-0732">Signal</keyword>
<dbReference type="InterPro" id="IPR006664">
    <property type="entry name" value="OMP_bac"/>
</dbReference>
<evidence type="ECO:0000313" key="8">
    <source>
        <dbReference type="EMBL" id="PCF95063.1"/>
    </source>
</evidence>
<keyword evidence="3 5" id="KW-0472">Membrane</keyword>
<sequence>MEKYTKSRAVLLAAGVLLAAAGSIASSAHAQGFTDVTASPTGLNERFLRNGTFIPINNLQRVSEGSGRLTQQDVTSLLGSPNDPSSTERGNNWLYNVNLPLQGEDYLVCQYRVSFSQQVVMSSDWRRPQCSRLFAELSQPQALSFSADLLFGFDSYAISSQGRRELQQATQEATARLRTPSILVTGHTDRIGSAEYNMRLSQQRAQAVADALVQGGVSPQHINYVGRGENEPLVSCQNISGAALKECLAPNRRVEILLQESI</sequence>
<dbReference type="Proteomes" id="UP000218677">
    <property type="component" value="Unassembled WGS sequence"/>
</dbReference>
<feature type="signal peptide" evidence="6">
    <location>
        <begin position="1"/>
        <end position="30"/>
    </location>
</feature>
<dbReference type="Gene3D" id="3.30.1330.60">
    <property type="entry name" value="OmpA-like domain"/>
    <property type="match status" value="1"/>
</dbReference>